<keyword evidence="6" id="KW-0732">Signal</keyword>
<evidence type="ECO:0000256" key="2">
    <source>
        <dbReference type="ARBA" id="ARBA00022692"/>
    </source>
</evidence>
<evidence type="ECO:0000256" key="4">
    <source>
        <dbReference type="ARBA" id="ARBA00023136"/>
    </source>
</evidence>
<keyword evidence="3 5" id="KW-1133">Transmembrane helix</keyword>
<dbReference type="GO" id="GO:0007166">
    <property type="term" value="P:cell surface receptor signaling pathway"/>
    <property type="evidence" value="ECO:0007669"/>
    <property type="project" value="InterPro"/>
</dbReference>
<feature type="transmembrane region" description="Helical" evidence="5">
    <location>
        <begin position="118"/>
        <end position="139"/>
    </location>
</feature>
<keyword evidence="8" id="KW-1185">Reference proteome</keyword>
<dbReference type="SUPFAM" id="SSF81321">
    <property type="entry name" value="Family A G protein-coupled receptor-like"/>
    <property type="match status" value="1"/>
</dbReference>
<feature type="transmembrane region" description="Helical" evidence="5">
    <location>
        <begin position="183"/>
        <end position="209"/>
    </location>
</feature>
<dbReference type="Gene3D" id="1.20.1070.10">
    <property type="entry name" value="Rhodopsin 7-helix transmembrane proteins"/>
    <property type="match status" value="1"/>
</dbReference>
<feature type="transmembrane region" description="Helical" evidence="5">
    <location>
        <begin position="310"/>
        <end position="330"/>
    </location>
</feature>
<dbReference type="OrthoDB" id="6134459at2759"/>
<protein>
    <submittedName>
        <fullName evidence="9">G-protein coupled receptor Mth2-like</fullName>
    </submittedName>
</protein>
<comment type="subcellular location">
    <subcellularLocation>
        <location evidence="1">Membrane</location>
        <topology evidence="1">Multi-pass membrane protein</topology>
    </subcellularLocation>
</comment>
<feature type="transmembrane region" description="Helical" evidence="5">
    <location>
        <begin position="336"/>
        <end position="360"/>
    </location>
</feature>
<gene>
    <name evidence="9" type="primary">LOC113399477</name>
</gene>
<evidence type="ECO:0000256" key="6">
    <source>
        <dbReference type="SAM" id="SignalP"/>
    </source>
</evidence>
<dbReference type="PANTHER" id="PTHR46953:SF1">
    <property type="entry name" value="G-PROTEIN COUPLED RECEPTOR MTH-LIKE 1-RELATED"/>
    <property type="match status" value="1"/>
</dbReference>
<dbReference type="GO" id="GO:0016020">
    <property type="term" value="C:membrane"/>
    <property type="evidence" value="ECO:0007669"/>
    <property type="project" value="UniProtKB-SubCell"/>
</dbReference>
<dbReference type="InterPro" id="IPR052808">
    <property type="entry name" value="GPCR_Mth-like"/>
</dbReference>
<feature type="chain" id="PRO_5045310322" evidence="6">
    <location>
        <begin position="16"/>
        <end position="408"/>
    </location>
</feature>
<reference evidence="9" key="1">
    <citation type="submission" date="2025-08" db="UniProtKB">
        <authorList>
            <consortium name="RefSeq"/>
        </authorList>
    </citation>
    <scope>IDENTIFICATION</scope>
    <source>
        <tissue evidence="9">Whole body</tissue>
    </source>
</reference>
<name>A0A8B8IBH8_VANTA</name>
<dbReference type="Pfam" id="PF00002">
    <property type="entry name" value="7tm_2"/>
    <property type="match status" value="1"/>
</dbReference>
<dbReference type="RefSeq" id="XP_026494404.2">
    <property type="nucleotide sequence ID" value="XM_026638619.2"/>
</dbReference>
<feature type="transmembrane region" description="Helical" evidence="5">
    <location>
        <begin position="151"/>
        <end position="171"/>
    </location>
</feature>
<accession>A0A8B8IBH8</accession>
<evidence type="ECO:0000256" key="1">
    <source>
        <dbReference type="ARBA" id="ARBA00004141"/>
    </source>
</evidence>
<feature type="transmembrane region" description="Helical" evidence="5">
    <location>
        <begin position="221"/>
        <end position="242"/>
    </location>
</feature>
<dbReference type="Proteomes" id="UP001652626">
    <property type="component" value="Chromosome 19"/>
</dbReference>
<dbReference type="GeneID" id="113399477"/>
<dbReference type="InterPro" id="IPR017981">
    <property type="entry name" value="GPCR_2-like_7TM"/>
</dbReference>
<dbReference type="PROSITE" id="PS50261">
    <property type="entry name" value="G_PROTEIN_RECEP_F2_4"/>
    <property type="match status" value="1"/>
</dbReference>
<feature type="signal peptide" evidence="6">
    <location>
        <begin position="1"/>
        <end position="15"/>
    </location>
</feature>
<dbReference type="AlphaFoldDB" id="A0A8B8IBH8"/>
<dbReference type="CDD" id="cd15039">
    <property type="entry name" value="7tmB3_Methuselah-like"/>
    <property type="match status" value="1"/>
</dbReference>
<dbReference type="PANTHER" id="PTHR46953">
    <property type="entry name" value="G-PROTEIN COUPLED RECEPTOR MTH-LIKE 1-RELATED"/>
    <property type="match status" value="1"/>
</dbReference>
<dbReference type="GO" id="GO:0004930">
    <property type="term" value="F:G protein-coupled receptor activity"/>
    <property type="evidence" value="ECO:0007669"/>
    <property type="project" value="InterPro"/>
</dbReference>
<evidence type="ECO:0000259" key="7">
    <source>
        <dbReference type="PROSITE" id="PS50261"/>
    </source>
</evidence>
<keyword evidence="4 5" id="KW-0472">Membrane</keyword>
<evidence type="ECO:0000256" key="3">
    <source>
        <dbReference type="ARBA" id="ARBA00022989"/>
    </source>
</evidence>
<feature type="domain" description="G-protein coupled receptors family 2 profile 2" evidence="7">
    <location>
        <begin position="115"/>
        <end position="361"/>
    </location>
</feature>
<evidence type="ECO:0000313" key="9">
    <source>
        <dbReference type="RefSeq" id="XP_026494404.2"/>
    </source>
</evidence>
<feature type="transmembrane region" description="Helical" evidence="5">
    <location>
        <begin position="270"/>
        <end position="289"/>
    </location>
</feature>
<organism evidence="8 9">
    <name type="scientific">Vanessa tameamea</name>
    <name type="common">Kamehameha butterfly</name>
    <dbReference type="NCBI Taxonomy" id="334116"/>
    <lineage>
        <taxon>Eukaryota</taxon>
        <taxon>Metazoa</taxon>
        <taxon>Ecdysozoa</taxon>
        <taxon>Arthropoda</taxon>
        <taxon>Hexapoda</taxon>
        <taxon>Insecta</taxon>
        <taxon>Pterygota</taxon>
        <taxon>Neoptera</taxon>
        <taxon>Endopterygota</taxon>
        <taxon>Lepidoptera</taxon>
        <taxon>Glossata</taxon>
        <taxon>Ditrysia</taxon>
        <taxon>Papilionoidea</taxon>
        <taxon>Nymphalidae</taxon>
        <taxon>Nymphalinae</taxon>
        <taxon>Vanessa</taxon>
    </lineage>
</organism>
<evidence type="ECO:0000313" key="8">
    <source>
        <dbReference type="Proteomes" id="UP001652626"/>
    </source>
</evidence>
<keyword evidence="2 5" id="KW-0812">Transmembrane</keyword>
<dbReference type="InterPro" id="IPR000832">
    <property type="entry name" value="GPCR_2_secretin-like"/>
</dbReference>
<evidence type="ECO:0000256" key="5">
    <source>
        <dbReference type="SAM" id="Phobius"/>
    </source>
</evidence>
<proteinExistence type="predicted"/>
<sequence>MKLFLVFAIFTLVAGDPEGSFCCKPNQGVLDVDEHNCLDIKRNITTPIKLECENVVSISTSVLNFSVTDEGFLIILMDDTEPQVDKDSFCVANETANSSERLLVLCADQDEVIVDDKVLGYCMLVSVIFLILTAVVYCLLPEMRDIQGKSIINFCLSSAIGFGVLSFMKLFEYSDMNLCAARGFLVYFFLIASFFWTNAISVQILLNIRRPATSDYGWKPFIWYALYAWGIPVILTVCMAIVNFHPGRHPKPGIGLNTCWFYTKKQQWQYMYSVMTILILTNIGIFLYISIHLCCNSFASSHIKALKYKLLMTVRLFIVMGLPFVFEMISSLFKPHIVWVVIDIFNTLQGPLIFLILVVFRRKVIKAMHKRGWLDCMSNMVERHLAIGNDEEDIVHHTDVALDERTAI</sequence>
<dbReference type="OMA" id="ITWIFEL"/>